<comment type="caution">
    <text evidence="1">The sequence shown here is derived from an EMBL/GenBank/DDBJ whole genome shotgun (WGS) entry which is preliminary data.</text>
</comment>
<gene>
    <name evidence="1" type="ORF">E1263_22390</name>
</gene>
<organism evidence="1 2">
    <name type="scientific">Kribbella antibiotica</name>
    <dbReference type="NCBI Taxonomy" id="190195"/>
    <lineage>
        <taxon>Bacteria</taxon>
        <taxon>Bacillati</taxon>
        <taxon>Actinomycetota</taxon>
        <taxon>Actinomycetes</taxon>
        <taxon>Propionibacteriales</taxon>
        <taxon>Kribbellaceae</taxon>
        <taxon>Kribbella</taxon>
    </lineage>
</organism>
<reference evidence="1 2" key="1">
    <citation type="submission" date="2019-03" db="EMBL/GenBank/DDBJ databases">
        <title>Draft genome sequences of novel Actinobacteria.</title>
        <authorList>
            <person name="Sahin N."/>
            <person name="Ay H."/>
            <person name="Saygin H."/>
        </authorList>
    </citation>
    <scope>NUCLEOTIDE SEQUENCE [LARGE SCALE GENOMIC DNA]</scope>
    <source>
        <strain evidence="1 2">JCM 13523</strain>
    </source>
</reference>
<dbReference type="RefSeq" id="WP_132170471.1">
    <property type="nucleotide sequence ID" value="NZ_SMKX01000067.1"/>
</dbReference>
<dbReference type="OrthoDB" id="513474at2"/>
<proteinExistence type="predicted"/>
<evidence type="ECO:0000313" key="2">
    <source>
        <dbReference type="Proteomes" id="UP000295124"/>
    </source>
</evidence>
<dbReference type="Proteomes" id="UP000295124">
    <property type="component" value="Unassembled WGS sequence"/>
</dbReference>
<protein>
    <submittedName>
        <fullName evidence="1">Uncharacterized protein</fullName>
    </submittedName>
</protein>
<dbReference type="AlphaFoldDB" id="A0A4R4ZH33"/>
<keyword evidence="2" id="KW-1185">Reference proteome</keyword>
<dbReference type="EMBL" id="SMKX01000067">
    <property type="protein sequence ID" value="TDD57715.1"/>
    <property type="molecule type" value="Genomic_DNA"/>
</dbReference>
<accession>A0A4R4ZH33</accession>
<evidence type="ECO:0000313" key="1">
    <source>
        <dbReference type="EMBL" id="TDD57715.1"/>
    </source>
</evidence>
<sequence length="98" mass="10850">MTQAGWRLVGPDGFDDADWELIESRGLLMGGHLVHGERKFPVIVYDPYRLTQDVEAETNHGGIFYEGNVIAVQDLSRKTAEATVSRLAAAGFLDWMLG</sequence>
<name>A0A4R4ZH33_9ACTN</name>